<proteinExistence type="predicted"/>
<accession>A0A814GZR6</accession>
<name>A0A814GZR6_9BILA</name>
<feature type="coiled-coil region" evidence="1">
    <location>
        <begin position="65"/>
        <end position="99"/>
    </location>
</feature>
<sequence>MDRPSLFNAACYSTVHEPNKDFLMDSDNFSERISKIEKLVNENYANNLSMLNEQILVSFDLNRKCLVQDLEIKKLRLELERVKNENMQLINEIDICKHKLIEDIENIYYRCDSVHTAPTSTVLNKLDDTLVLTVDKPIEYATKGIVKSVSSPAIVIDTKTNNVSKFRKEFRLFNHKIEITQNGDSTTKSSYLNDFGTNEEINRTKLGRPVNKHSLFRKVKKDPIQKPKKLSFSLSENLKVYDESFI</sequence>
<dbReference type="Proteomes" id="UP000663879">
    <property type="component" value="Unassembled WGS sequence"/>
</dbReference>
<evidence type="ECO:0000256" key="1">
    <source>
        <dbReference type="SAM" id="Coils"/>
    </source>
</evidence>
<dbReference type="AlphaFoldDB" id="A0A814GZR6"/>
<evidence type="ECO:0000313" key="2">
    <source>
        <dbReference type="EMBL" id="CAF1002674.1"/>
    </source>
</evidence>
<dbReference type="OrthoDB" id="10233936at2759"/>
<comment type="caution">
    <text evidence="2">The sequence shown here is derived from an EMBL/GenBank/DDBJ whole genome shotgun (WGS) entry which is preliminary data.</text>
</comment>
<keyword evidence="1" id="KW-0175">Coiled coil</keyword>
<gene>
    <name evidence="2" type="ORF">OXX778_LOCUS16489</name>
</gene>
<reference evidence="2" key="1">
    <citation type="submission" date="2021-02" db="EMBL/GenBank/DDBJ databases">
        <authorList>
            <person name="Nowell W R."/>
        </authorList>
    </citation>
    <scope>NUCLEOTIDE SEQUENCE</scope>
    <source>
        <strain evidence="2">Ploen Becks lab</strain>
    </source>
</reference>
<evidence type="ECO:0000313" key="3">
    <source>
        <dbReference type="Proteomes" id="UP000663879"/>
    </source>
</evidence>
<protein>
    <submittedName>
        <fullName evidence="2">Uncharacterized protein</fullName>
    </submittedName>
</protein>
<organism evidence="2 3">
    <name type="scientific">Brachionus calyciflorus</name>
    <dbReference type="NCBI Taxonomy" id="104777"/>
    <lineage>
        <taxon>Eukaryota</taxon>
        <taxon>Metazoa</taxon>
        <taxon>Spiralia</taxon>
        <taxon>Gnathifera</taxon>
        <taxon>Rotifera</taxon>
        <taxon>Eurotatoria</taxon>
        <taxon>Monogononta</taxon>
        <taxon>Pseudotrocha</taxon>
        <taxon>Ploima</taxon>
        <taxon>Brachionidae</taxon>
        <taxon>Brachionus</taxon>
    </lineage>
</organism>
<dbReference type="EMBL" id="CAJNOC010003910">
    <property type="protein sequence ID" value="CAF1002674.1"/>
    <property type="molecule type" value="Genomic_DNA"/>
</dbReference>
<keyword evidence="3" id="KW-1185">Reference proteome</keyword>